<sequence>MRRKRLVFRYQSFPTLSLVGVCAGATLYTLSVVGACLCRVSVVCPWSNPWL</sequence>
<proteinExistence type="predicted"/>
<dbReference type="Proteomes" id="UP000683000">
    <property type="component" value="Unassembled WGS sequence"/>
</dbReference>
<dbReference type="AlphaFoldDB" id="A0A8I3A7I2"/>
<reference evidence="1" key="1">
    <citation type="submission" date="2021-03" db="EMBL/GenBank/DDBJ databases">
        <title>Evolutionary innovations through gain and loss of genes in the ectomycorrhizal Boletales.</title>
        <authorList>
            <person name="Wu G."/>
            <person name="Miyauchi S."/>
            <person name="Morin E."/>
            <person name="Yang Z.-L."/>
            <person name="Xu J."/>
            <person name="Martin F.M."/>
        </authorList>
    </citation>
    <scope>NUCLEOTIDE SEQUENCE</scope>
    <source>
        <strain evidence="1">BR01</strain>
    </source>
</reference>
<keyword evidence="2" id="KW-1185">Reference proteome</keyword>
<evidence type="ECO:0000313" key="2">
    <source>
        <dbReference type="Proteomes" id="UP000683000"/>
    </source>
</evidence>
<comment type="caution">
    <text evidence="1">The sequence shown here is derived from an EMBL/GenBank/DDBJ whole genome shotgun (WGS) entry which is preliminary data.</text>
</comment>
<dbReference type="EMBL" id="JAGFBS010000017">
    <property type="protein sequence ID" value="KAG6374708.1"/>
    <property type="molecule type" value="Genomic_DNA"/>
</dbReference>
<organism evidence="1 2">
    <name type="scientific">Boletus reticuloceps</name>
    <dbReference type="NCBI Taxonomy" id="495285"/>
    <lineage>
        <taxon>Eukaryota</taxon>
        <taxon>Fungi</taxon>
        <taxon>Dikarya</taxon>
        <taxon>Basidiomycota</taxon>
        <taxon>Agaricomycotina</taxon>
        <taxon>Agaricomycetes</taxon>
        <taxon>Agaricomycetidae</taxon>
        <taxon>Boletales</taxon>
        <taxon>Boletineae</taxon>
        <taxon>Boletaceae</taxon>
        <taxon>Boletoideae</taxon>
        <taxon>Boletus</taxon>
    </lineage>
</organism>
<gene>
    <name evidence="1" type="ORF">JVT61DRAFT_4078</name>
</gene>
<evidence type="ECO:0000313" key="1">
    <source>
        <dbReference type="EMBL" id="KAG6374708.1"/>
    </source>
</evidence>
<name>A0A8I3A7I2_9AGAM</name>
<accession>A0A8I3A7I2</accession>
<protein>
    <submittedName>
        <fullName evidence="1">Uncharacterized protein</fullName>
    </submittedName>
</protein>